<keyword evidence="5 6" id="KW-0472">Membrane</keyword>
<comment type="caution">
    <text evidence="8">The sequence shown here is derived from an EMBL/GenBank/DDBJ whole genome shotgun (WGS) entry which is preliminary data.</text>
</comment>
<comment type="subcellular location">
    <subcellularLocation>
        <location evidence="1">Cell membrane</location>
        <topology evidence="1">Multi-pass membrane protein</topology>
    </subcellularLocation>
</comment>
<dbReference type="Pfam" id="PF12823">
    <property type="entry name" value="DUF3817"/>
    <property type="match status" value="1"/>
</dbReference>
<feature type="transmembrane region" description="Helical" evidence="6">
    <location>
        <begin position="12"/>
        <end position="33"/>
    </location>
</feature>
<evidence type="ECO:0000256" key="6">
    <source>
        <dbReference type="SAM" id="Phobius"/>
    </source>
</evidence>
<dbReference type="RefSeq" id="WP_188771183.1">
    <property type="nucleotide sequence ID" value="NZ_BMKK01000018.1"/>
</dbReference>
<evidence type="ECO:0000313" key="8">
    <source>
        <dbReference type="EMBL" id="GGD81956.1"/>
    </source>
</evidence>
<name>A0A916Z8T9_9BACT</name>
<feature type="domain" description="DUF3817" evidence="7">
    <location>
        <begin position="10"/>
        <end position="96"/>
    </location>
</feature>
<proteinExistence type="predicted"/>
<evidence type="ECO:0000256" key="3">
    <source>
        <dbReference type="ARBA" id="ARBA00022692"/>
    </source>
</evidence>
<gene>
    <name evidence="8" type="ORF">GCM10011514_52550</name>
</gene>
<accession>A0A916Z8T9</accession>
<organism evidence="8 9">
    <name type="scientific">Emticicia aquatilis</name>
    <dbReference type="NCBI Taxonomy" id="1537369"/>
    <lineage>
        <taxon>Bacteria</taxon>
        <taxon>Pseudomonadati</taxon>
        <taxon>Bacteroidota</taxon>
        <taxon>Cytophagia</taxon>
        <taxon>Cytophagales</taxon>
        <taxon>Leadbetterellaceae</taxon>
        <taxon>Emticicia</taxon>
    </lineage>
</organism>
<dbReference type="NCBIfam" id="TIGR03954">
    <property type="entry name" value="integ_memb_HG"/>
    <property type="match status" value="1"/>
</dbReference>
<dbReference type="Proteomes" id="UP000609064">
    <property type="component" value="Unassembled WGS sequence"/>
</dbReference>
<keyword evidence="3 6" id="KW-0812">Transmembrane</keyword>
<reference evidence="8" key="1">
    <citation type="journal article" date="2014" name="Int. J. Syst. Evol. Microbiol.">
        <title>Complete genome sequence of Corynebacterium casei LMG S-19264T (=DSM 44701T), isolated from a smear-ripened cheese.</title>
        <authorList>
            <consortium name="US DOE Joint Genome Institute (JGI-PGF)"/>
            <person name="Walter F."/>
            <person name="Albersmeier A."/>
            <person name="Kalinowski J."/>
            <person name="Ruckert C."/>
        </authorList>
    </citation>
    <scope>NUCLEOTIDE SEQUENCE</scope>
    <source>
        <strain evidence="8">CGMCC 1.15958</strain>
    </source>
</reference>
<sequence length="105" mass="12096">MNKYFSTNIGRLRIIGFFEGISLLILIFIAMPMKYLYGNPALVKIVGQLHGILFLLFVFNTLSVGVEQKWRFKDTTWKVLLACVVPFGTFYIDSKILSKIPMEEK</sequence>
<keyword evidence="9" id="KW-1185">Reference proteome</keyword>
<evidence type="ECO:0000313" key="9">
    <source>
        <dbReference type="Proteomes" id="UP000609064"/>
    </source>
</evidence>
<reference evidence="8" key="2">
    <citation type="submission" date="2020-09" db="EMBL/GenBank/DDBJ databases">
        <authorList>
            <person name="Sun Q."/>
            <person name="Zhou Y."/>
        </authorList>
    </citation>
    <scope>NUCLEOTIDE SEQUENCE</scope>
    <source>
        <strain evidence="8">CGMCC 1.15958</strain>
    </source>
</reference>
<dbReference type="EMBL" id="BMKK01000018">
    <property type="protein sequence ID" value="GGD81956.1"/>
    <property type="molecule type" value="Genomic_DNA"/>
</dbReference>
<keyword evidence="2" id="KW-1003">Cell membrane</keyword>
<dbReference type="PANTHER" id="PTHR40077">
    <property type="entry name" value="MEMBRANE PROTEIN-RELATED"/>
    <property type="match status" value="1"/>
</dbReference>
<evidence type="ECO:0000256" key="4">
    <source>
        <dbReference type="ARBA" id="ARBA00022989"/>
    </source>
</evidence>
<evidence type="ECO:0000256" key="2">
    <source>
        <dbReference type="ARBA" id="ARBA00022475"/>
    </source>
</evidence>
<feature type="transmembrane region" description="Helical" evidence="6">
    <location>
        <begin position="45"/>
        <end position="63"/>
    </location>
</feature>
<protein>
    <submittedName>
        <fullName evidence="8">Membrane protein</fullName>
    </submittedName>
</protein>
<dbReference type="GO" id="GO:0005886">
    <property type="term" value="C:plasma membrane"/>
    <property type="evidence" value="ECO:0007669"/>
    <property type="project" value="UniProtKB-SubCell"/>
</dbReference>
<dbReference type="InterPro" id="IPR023845">
    <property type="entry name" value="DUF3817_TM"/>
</dbReference>
<keyword evidence="4 6" id="KW-1133">Transmembrane helix</keyword>
<dbReference type="AlphaFoldDB" id="A0A916Z8T9"/>
<dbReference type="PANTHER" id="PTHR40077:SF1">
    <property type="entry name" value="MEMBRANE PROTEIN"/>
    <property type="match status" value="1"/>
</dbReference>
<evidence type="ECO:0000256" key="1">
    <source>
        <dbReference type="ARBA" id="ARBA00004651"/>
    </source>
</evidence>
<evidence type="ECO:0000256" key="5">
    <source>
        <dbReference type="ARBA" id="ARBA00023136"/>
    </source>
</evidence>
<evidence type="ECO:0000259" key="7">
    <source>
        <dbReference type="Pfam" id="PF12823"/>
    </source>
</evidence>